<evidence type="ECO:0000313" key="1">
    <source>
        <dbReference type="EMBL" id="SHJ81617.1"/>
    </source>
</evidence>
<keyword evidence="2" id="KW-1185">Reference proteome</keyword>
<proteinExistence type="predicted"/>
<dbReference type="EMBL" id="FQYX01000040">
    <property type="protein sequence ID" value="SHJ81617.1"/>
    <property type="molecule type" value="Genomic_DNA"/>
</dbReference>
<dbReference type="Proteomes" id="UP000184231">
    <property type="component" value="Unassembled WGS sequence"/>
</dbReference>
<protein>
    <submittedName>
        <fullName evidence="1">Uncharacterized protein</fullName>
    </submittedName>
</protein>
<reference evidence="1 2" key="1">
    <citation type="submission" date="2016-11" db="EMBL/GenBank/DDBJ databases">
        <authorList>
            <person name="Jaros S."/>
            <person name="Januszkiewicz K."/>
            <person name="Wedrychowicz H."/>
        </authorList>
    </citation>
    <scope>NUCLEOTIDE SEQUENCE [LARGE SCALE GENOMIC DNA]</scope>
    <source>
        <strain evidence="1 2">CGMCC 1.8863</strain>
    </source>
</reference>
<dbReference type="AlphaFoldDB" id="A0A1M6MDU5"/>
<gene>
    <name evidence="1" type="ORF">SAMN04487911_14026</name>
</gene>
<sequence length="54" mass="5966">MEKRHLSIKSIDFATPDVLRTVTEKQNPDHHGGTFIAGRAGIIPFVAIPRNLQA</sequence>
<organism evidence="1 2">
    <name type="scientific">Arenibacter nanhaiticus</name>
    <dbReference type="NCBI Taxonomy" id="558155"/>
    <lineage>
        <taxon>Bacteria</taxon>
        <taxon>Pseudomonadati</taxon>
        <taxon>Bacteroidota</taxon>
        <taxon>Flavobacteriia</taxon>
        <taxon>Flavobacteriales</taxon>
        <taxon>Flavobacteriaceae</taxon>
        <taxon>Arenibacter</taxon>
    </lineage>
</organism>
<dbReference type="STRING" id="558155.SAMN04487911_14026"/>
<accession>A0A1M6MDU5</accession>
<name>A0A1M6MDU5_9FLAO</name>
<dbReference type="RefSeq" id="WP_178338909.1">
    <property type="nucleotide sequence ID" value="NZ_FQYX01000040.1"/>
</dbReference>
<evidence type="ECO:0000313" key="2">
    <source>
        <dbReference type="Proteomes" id="UP000184231"/>
    </source>
</evidence>